<dbReference type="SUPFAM" id="SSF56801">
    <property type="entry name" value="Acetyl-CoA synthetase-like"/>
    <property type="match status" value="1"/>
</dbReference>
<dbReference type="OrthoDB" id="1547at2759"/>
<dbReference type="Proteomes" id="UP000011087">
    <property type="component" value="Unassembled WGS sequence"/>
</dbReference>
<evidence type="ECO:0000313" key="3">
    <source>
        <dbReference type="EnsemblProtists" id="EKX39332"/>
    </source>
</evidence>
<dbReference type="STRING" id="905079.L1ITC3"/>
<keyword evidence="4" id="KW-1185">Reference proteome</keyword>
<name>L1ITC3_GUITC</name>
<evidence type="ECO:0000313" key="4">
    <source>
        <dbReference type="Proteomes" id="UP000011087"/>
    </source>
</evidence>
<protein>
    <recommendedName>
        <fullName evidence="1">AMP-dependent synthetase/ligase domain-containing protein</fullName>
    </recommendedName>
</protein>
<evidence type="ECO:0000259" key="1">
    <source>
        <dbReference type="Pfam" id="PF00501"/>
    </source>
</evidence>
<gene>
    <name evidence="2" type="ORF">GUITHDRAFT_164967</name>
</gene>
<dbReference type="RefSeq" id="XP_005826312.1">
    <property type="nucleotide sequence ID" value="XM_005826255.1"/>
</dbReference>
<dbReference type="PaxDb" id="55529-EKX39332"/>
<dbReference type="InterPro" id="IPR000873">
    <property type="entry name" value="AMP-dep_synth/lig_dom"/>
</dbReference>
<evidence type="ECO:0000313" key="2">
    <source>
        <dbReference type="EMBL" id="EKX39332.1"/>
    </source>
</evidence>
<dbReference type="HOGENOM" id="CLU_1182104_0_0_1"/>
<dbReference type="eggNOG" id="ENOG502SE7J">
    <property type="taxonomic scope" value="Eukaryota"/>
</dbReference>
<dbReference type="KEGG" id="gtt:GUITHDRAFT_164967"/>
<reference evidence="3" key="3">
    <citation type="submission" date="2016-03" db="UniProtKB">
        <authorList>
            <consortium name="EnsemblProtists"/>
        </authorList>
    </citation>
    <scope>IDENTIFICATION</scope>
</reference>
<feature type="domain" description="AMP-dependent synthetase/ligase" evidence="1">
    <location>
        <begin position="32"/>
        <end position="131"/>
    </location>
</feature>
<dbReference type="OMA" id="NIGEEEH"/>
<dbReference type="Pfam" id="PF00501">
    <property type="entry name" value="AMP-binding"/>
    <property type="match status" value="1"/>
</dbReference>
<dbReference type="AlphaFoldDB" id="L1ITC3"/>
<proteinExistence type="predicted"/>
<reference evidence="4" key="2">
    <citation type="submission" date="2012-11" db="EMBL/GenBank/DDBJ databases">
        <authorList>
            <person name="Kuo A."/>
            <person name="Curtis B.A."/>
            <person name="Tanifuji G."/>
            <person name="Burki F."/>
            <person name="Gruber A."/>
            <person name="Irimia M."/>
            <person name="Maruyama S."/>
            <person name="Arias M.C."/>
            <person name="Ball S.G."/>
            <person name="Gile G.H."/>
            <person name="Hirakawa Y."/>
            <person name="Hopkins J.F."/>
            <person name="Rensing S.A."/>
            <person name="Schmutz J."/>
            <person name="Symeonidi A."/>
            <person name="Elias M."/>
            <person name="Eveleigh R.J."/>
            <person name="Herman E.K."/>
            <person name="Klute M.J."/>
            <person name="Nakayama T."/>
            <person name="Obornik M."/>
            <person name="Reyes-Prieto A."/>
            <person name="Armbrust E.V."/>
            <person name="Aves S.J."/>
            <person name="Beiko R.G."/>
            <person name="Coutinho P."/>
            <person name="Dacks J.B."/>
            <person name="Durnford D.G."/>
            <person name="Fast N.M."/>
            <person name="Green B.R."/>
            <person name="Grisdale C."/>
            <person name="Hempe F."/>
            <person name="Henrissat B."/>
            <person name="Hoppner M.P."/>
            <person name="Ishida K.-I."/>
            <person name="Kim E."/>
            <person name="Koreny L."/>
            <person name="Kroth P.G."/>
            <person name="Liu Y."/>
            <person name="Malik S.-B."/>
            <person name="Maier U.G."/>
            <person name="McRose D."/>
            <person name="Mock T."/>
            <person name="Neilson J.A."/>
            <person name="Onodera N.T."/>
            <person name="Poole A.M."/>
            <person name="Pritham E.J."/>
            <person name="Richards T.A."/>
            <person name="Rocap G."/>
            <person name="Roy S.W."/>
            <person name="Sarai C."/>
            <person name="Schaack S."/>
            <person name="Shirato S."/>
            <person name="Slamovits C.H."/>
            <person name="Spencer D.F."/>
            <person name="Suzuki S."/>
            <person name="Worden A.Z."/>
            <person name="Zauner S."/>
            <person name="Barry K."/>
            <person name="Bell C."/>
            <person name="Bharti A.K."/>
            <person name="Crow J.A."/>
            <person name="Grimwood J."/>
            <person name="Kramer R."/>
            <person name="Lindquist E."/>
            <person name="Lucas S."/>
            <person name="Salamov A."/>
            <person name="McFadden G.I."/>
            <person name="Lane C.E."/>
            <person name="Keeling P.J."/>
            <person name="Gray M.W."/>
            <person name="Grigoriev I.V."/>
            <person name="Archibald J.M."/>
        </authorList>
    </citation>
    <scope>NUCLEOTIDE SEQUENCE</scope>
    <source>
        <strain evidence="4">CCMP2712</strain>
    </source>
</reference>
<dbReference type="EnsemblProtists" id="EKX39332">
    <property type="protein sequence ID" value="EKX39332"/>
    <property type="gene ID" value="GUITHDRAFT_164967"/>
</dbReference>
<organism evidence="2">
    <name type="scientific">Guillardia theta (strain CCMP2712)</name>
    <name type="common">Cryptophyte</name>
    <dbReference type="NCBI Taxonomy" id="905079"/>
    <lineage>
        <taxon>Eukaryota</taxon>
        <taxon>Cryptophyceae</taxon>
        <taxon>Pyrenomonadales</taxon>
        <taxon>Geminigeraceae</taxon>
        <taxon>Guillardia</taxon>
    </lineage>
</organism>
<reference evidence="2 4" key="1">
    <citation type="journal article" date="2012" name="Nature">
        <title>Algal genomes reveal evolutionary mosaicism and the fate of nucleomorphs.</title>
        <authorList>
            <consortium name="DOE Joint Genome Institute"/>
            <person name="Curtis B.A."/>
            <person name="Tanifuji G."/>
            <person name="Burki F."/>
            <person name="Gruber A."/>
            <person name="Irimia M."/>
            <person name="Maruyama S."/>
            <person name="Arias M.C."/>
            <person name="Ball S.G."/>
            <person name="Gile G.H."/>
            <person name="Hirakawa Y."/>
            <person name="Hopkins J.F."/>
            <person name="Kuo A."/>
            <person name="Rensing S.A."/>
            <person name="Schmutz J."/>
            <person name="Symeonidi A."/>
            <person name="Elias M."/>
            <person name="Eveleigh R.J."/>
            <person name="Herman E.K."/>
            <person name="Klute M.J."/>
            <person name="Nakayama T."/>
            <person name="Obornik M."/>
            <person name="Reyes-Prieto A."/>
            <person name="Armbrust E.V."/>
            <person name="Aves S.J."/>
            <person name="Beiko R.G."/>
            <person name="Coutinho P."/>
            <person name="Dacks J.B."/>
            <person name="Durnford D.G."/>
            <person name="Fast N.M."/>
            <person name="Green B.R."/>
            <person name="Grisdale C.J."/>
            <person name="Hempel F."/>
            <person name="Henrissat B."/>
            <person name="Hoppner M.P."/>
            <person name="Ishida K."/>
            <person name="Kim E."/>
            <person name="Koreny L."/>
            <person name="Kroth P.G."/>
            <person name="Liu Y."/>
            <person name="Malik S.B."/>
            <person name="Maier U.G."/>
            <person name="McRose D."/>
            <person name="Mock T."/>
            <person name="Neilson J.A."/>
            <person name="Onodera N.T."/>
            <person name="Poole A.M."/>
            <person name="Pritham E.J."/>
            <person name="Richards T.A."/>
            <person name="Rocap G."/>
            <person name="Roy S.W."/>
            <person name="Sarai C."/>
            <person name="Schaack S."/>
            <person name="Shirato S."/>
            <person name="Slamovits C.H."/>
            <person name="Spencer D.F."/>
            <person name="Suzuki S."/>
            <person name="Worden A.Z."/>
            <person name="Zauner S."/>
            <person name="Barry K."/>
            <person name="Bell C."/>
            <person name="Bharti A.K."/>
            <person name="Crow J.A."/>
            <person name="Grimwood J."/>
            <person name="Kramer R."/>
            <person name="Lindquist E."/>
            <person name="Lucas S."/>
            <person name="Salamov A."/>
            <person name="McFadden G.I."/>
            <person name="Lane C.E."/>
            <person name="Keeling P.J."/>
            <person name="Gray M.W."/>
            <person name="Grigoriev I.V."/>
            <person name="Archibald J.M."/>
        </authorList>
    </citation>
    <scope>NUCLEOTIDE SEQUENCE</scope>
    <source>
        <strain evidence="2 4">CCMP2712</strain>
    </source>
</reference>
<dbReference type="GeneID" id="17296096"/>
<sequence length="235" mass="26831">MPRLCRVLGRRSMAFVASSRTLKDLVKKSAEFPHMDALKMATEDADPVFFTYKELDKQVNAFAEGIHEVGFKQRHSLVLWGHDCAENIVAQLGASKAGVRVKFLDATATDEQLITSLDDARMLIVSPFVLPEEGSLKKIEELVPEIKKKYRVNDNIIESARFPALRFINNFGFERYPGMLKFSHLMLYKRDRTNFSEDKFTEVQYVGNDTVQEFNLPYIDSNVKMPVVPEAEDVC</sequence>
<dbReference type="EMBL" id="JH993040">
    <property type="protein sequence ID" value="EKX39332.1"/>
    <property type="molecule type" value="Genomic_DNA"/>
</dbReference>
<dbReference type="InterPro" id="IPR042099">
    <property type="entry name" value="ANL_N_sf"/>
</dbReference>
<accession>L1ITC3</accession>
<dbReference type="Gene3D" id="3.40.50.12780">
    <property type="entry name" value="N-terminal domain of ligase-like"/>
    <property type="match status" value="1"/>
</dbReference>